<reference evidence="1 2" key="1">
    <citation type="journal article" date="2011" name="Stand. Genomic Sci.">
        <title>Complete genome sequence of the gliding freshwater bacterium Fluviicola taffensis type strain (RW262).</title>
        <authorList>
            <person name="Woyke T."/>
            <person name="Chertkov O."/>
            <person name="Lapidus A."/>
            <person name="Nolan M."/>
            <person name="Lucas S."/>
            <person name="Del Rio T.G."/>
            <person name="Tice H."/>
            <person name="Cheng J.F."/>
            <person name="Tapia R."/>
            <person name="Han C."/>
            <person name="Goodwin L."/>
            <person name="Pitluck S."/>
            <person name="Liolios K."/>
            <person name="Pagani I."/>
            <person name="Ivanova N."/>
            <person name="Huntemann M."/>
            <person name="Mavromatis K."/>
            <person name="Mikhailova N."/>
            <person name="Pati A."/>
            <person name="Chen A."/>
            <person name="Palaniappan K."/>
            <person name="Land M."/>
            <person name="Hauser L."/>
            <person name="Brambilla E.M."/>
            <person name="Rohde M."/>
            <person name="Mwirichia R."/>
            <person name="Sikorski J."/>
            <person name="Tindall B.J."/>
            <person name="Goker M."/>
            <person name="Bristow J."/>
            <person name="Eisen J.A."/>
            <person name="Markowitz V."/>
            <person name="Hugenholtz P."/>
            <person name="Klenk H.P."/>
            <person name="Kyrpides N.C."/>
        </authorList>
    </citation>
    <scope>NUCLEOTIDE SEQUENCE [LARGE SCALE GENOMIC DNA]</scope>
    <source>
        <strain evidence="2">DSM 16823 / RW262 / RW262</strain>
    </source>
</reference>
<proteinExistence type="predicted"/>
<gene>
    <name evidence="1" type="ordered locus">Fluta_1025</name>
</gene>
<dbReference type="EMBL" id="CP002542">
    <property type="protein sequence ID" value="AEA43023.1"/>
    <property type="molecule type" value="Genomic_DNA"/>
</dbReference>
<protein>
    <submittedName>
        <fullName evidence="1">Uncharacterized protein</fullName>
    </submittedName>
</protein>
<dbReference type="HOGENOM" id="CLU_1624275_0_0_10"/>
<evidence type="ECO:0000313" key="1">
    <source>
        <dbReference type="EMBL" id="AEA43023.1"/>
    </source>
</evidence>
<organism evidence="1 2">
    <name type="scientific">Fluviicola taffensis (strain DSM 16823 / NCIMB 13979 / RW262)</name>
    <dbReference type="NCBI Taxonomy" id="755732"/>
    <lineage>
        <taxon>Bacteria</taxon>
        <taxon>Pseudomonadati</taxon>
        <taxon>Bacteroidota</taxon>
        <taxon>Flavobacteriia</taxon>
        <taxon>Flavobacteriales</taxon>
        <taxon>Crocinitomicaceae</taxon>
        <taxon>Fluviicola</taxon>
    </lineage>
</organism>
<evidence type="ECO:0000313" key="2">
    <source>
        <dbReference type="Proteomes" id="UP000007463"/>
    </source>
</evidence>
<keyword evidence="2" id="KW-1185">Reference proteome</keyword>
<dbReference type="OrthoDB" id="885691at2"/>
<accession>F2I976</accession>
<dbReference type="Proteomes" id="UP000007463">
    <property type="component" value="Chromosome"/>
</dbReference>
<dbReference type="Pfam" id="PF24716">
    <property type="entry name" value="WapI"/>
    <property type="match status" value="1"/>
</dbReference>
<dbReference type="RefSeq" id="WP_013685795.1">
    <property type="nucleotide sequence ID" value="NC_015321.1"/>
</dbReference>
<sequence>MTFTIQGEADYIKFTYNEVFGFPNETCHWGGYDSQVTLEIKSRNFRVIERFYTSTGELYEFAQRLKIANENIHGVVTFISYEGNLEFTMSYDKLGHVRIKGVFSEQNEFSNELIFEFNSDQSFVNRALEEISVITEKYGGMNGIKY</sequence>
<name>F2I976_FLUTR</name>
<dbReference type="AlphaFoldDB" id="F2I976"/>
<dbReference type="InterPro" id="IPR056510">
    <property type="entry name" value="WapI"/>
</dbReference>
<dbReference type="eggNOG" id="ENOG50333JV">
    <property type="taxonomic scope" value="Bacteria"/>
</dbReference>
<reference evidence="2" key="2">
    <citation type="submission" date="2011-02" db="EMBL/GenBank/DDBJ databases">
        <title>The complete genome of Fluviicola taffensis DSM 16823.</title>
        <authorList>
            <consortium name="US DOE Joint Genome Institute (JGI-PGF)"/>
            <person name="Lucas S."/>
            <person name="Copeland A."/>
            <person name="Lapidus A."/>
            <person name="Bruce D."/>
            <person name="Goodwin L."/>
            <person name="Pitluck S."/>
            <person name="Kyrpides N."/>
            <person name="Mavromatis K."/>
            <person name="Ivanova N."/>
            <person name="Mikhailova N."/>
            <person name="Pagani I."/>
            <person name="Chertkov O."/>
            <person name="Detter J.C."/>
            <person name="Han C."/>
            <person name="Tapia R."/>
            <person name="Land M."/>
            <person name="Hauser L."/>
            <person name="Markowitz V."/>
            <person name="Cheng J.-F."/>
            <person name="Hugenholtz P."/>
            <person name="Woyke T."/>
            <person name="Wu D."/>
            <person name="Tindall B."/>
            <person name="Pomrenke H.G."/>
            <person name="Brambilla E."/>
            <person name="Klenk H.-P."/>
            <person name="Eisen J.A."/>
        </authorList>
    </citation>
    <scope>NUCLEOTIDE SEQUENCE [LARGE SCALE GENOMIC DNA]</scope>
    <source>
        <strain evidence="2">DSM 16823 / RW262 / RW262</strain>
    </source>
</reference>
<dbReference type="KEGG" id="fte:Fluta_1025"/>